<keyword evidence="2" id="KW-1185">Reference proteome</keyword>
<comment type="caution">
    <text evidence="1">The sequence shown here is derived from an EMBL/GenBank/DDBJ whole genome shotgun (WGS) entry which is preliminary data.</text>
</comment>
<protein>
    <submittedName>
        <fullName evidence="1">Uncharacterized protein</fullName>
    </submittedName>
</protein>
<dbReference type="Proteomes" id="UP001060085">
    <property type="component" value="Linkage Group LG01"/>
</dbReference>
<dbReference type="EMBL" id="CM044701">
    <property type="protein sequence ID" value="KAI5682256.1"/>
    <property type="molecule type" value="Genomic_DNA"/>
</dbReference>
<organism evidence="1 2">
    <name type="scientific">Catharanthus roseus</name>
    <name type="common">Madagascar periwinkle</name>
    <name type="synonym">Vinca rosea</name>
    <dbReference type="NCBI Taxonomy" id="4058"/>
    <lineage>
        <taxon>Eukaryota</taxon>
        <taxon>Viridiplantae</taxon>
        <taxon>Streptophyta</taxon>
        <taxon>Embryophyta</taxon>
        <taxon>Tracheophyta</taxon>
        <taxon>Spermatophyta</taxon>
        <taxon>Magnoliopsida</taxon>
        <taxon>eudicotyledons</taxon>
        <taxon>Gunneridae</taxon>
        <taxon>Pentapetalae</taxon>
        <taxon>asterids</taxon>
        <taxon>lamiids</taxon>
        <taxon>Gentianales</taxon>
        <taxon>Apocynaceae</taxon>
        <taxon>Rauvolfioideae</taxon>
        <taxon>Vinceae</taxon>
        <taxon>Catharanthinae</taxon>
        <taxon>Catharanthus</taxon>
    </lineage>
</organism>
<name>A0ACC0CBU8_CATRO</name>
<sequence length="116" mass="14155">MAHAEYNNFFRRIRPKKPPPMCYYCNISGLVWRQCVKYVKYQQQRKVIIKHKLVDMNRFKKTWVVKKIIKALVAHLSLKKSTLSDWYLNNRCSCHMKKEELTRLCLLKRLLYRCCE</sequence>
<evidence type="ECO:0000313" key="2">
    <source>
        <dbReference type="Proteomes" id="UP001060085"/>
    </source>
</evidence>
<reference evidence="2" key="1">
    <citation type="journal article" date="2023" name="Nat. Plants">
        <title>Single-cell RNA sequencing provides a high-resolution roadmap for understanding the multicellular compartmentation of specialized metabolism.</title>
        <authorList>
            <person name="Sun S."/>
            <person name="Shen X."/>
            <person name="Li Y."/>
            <person name="Li Y."/>
            <person name="Wang S."/>
            <person name="Li R."/>
            <person name="Zhang H."/>
            <person name="Shen G."/>
            <person name="Guo B."/>
            <person name="Wei J."/>
            <person name="Xu J."/>
            <person name="St-Pierre B."/>
            <person name="Chen S."/>
            <person name="Sun C."/>
        </authorList>
    </citation>
    <scope>NUCLEOTIDE SEQUENCE [LARGE SCALE GENOMIC DNA]</scope>
</reference>
<evidence type="ECO:0000313" key="1">
    <source>
        <dbReference type="EMBL" id="KAI5682256.1"/>
    </source>
</evidence>
<proteinExistence type="predicted"/>
<gene>
    <name evidence="1" type="ORF">M9H77_03484</name>
</gene>
<accession>A0ACC0CBU8</accession>